<feature type="compositionally biased region" description="Basic and acidic residues" evidence="1">
    <location>
        <begin position="49"/>
        <end position="61"/>
    </location>
</feature>
<dbReference type="EMBL" id="NKHZ01000068">
    <property type="protein sequence ID" value="PNS15705.1"/>
    <property type="molecule type" value="Genomic_DNA"/>
</dbReference>
<accession>A0A2K1QKN3</accession>
<organism evidence="3 4">
    <name type="scientific">Sphaceloma murrayae</name>
    <dbReference type="NCBI Taxonomy" id="2082308"/>
    <lineage>
        <taxon>Eukaryota</taxon>
        <taxon>Fungi</taxon>
        <taxon>Dikarya</taxon>
        <taxon>Ascomycota</taxon>
        <taxon>Pezizomycotina</taxon>
        <taxon>Dothideomycetes</taxon>
        <taxon>Dothideomycetidae</taxon>
        <taxon>Myriangiales</taxon>
        <taxon>Elsinoaceae</taxon>
        <taxon>Sphaceloma</taxon>
    </lineage>
</organism>
<feature type="region of interest" description="Disordered" evidence="1">
    <location>
        <begin position="36"/>
        <end position="110"/>
    </location>
</feature>
<keyword evidence="4" id="KW-1185">Reference proteome</keyword>
<dbReference type="Proteomes" id="UP000243797">
    <property type="component" value="Unassembled WGS sequence"/>
</dbReference>
<evidence type="ECO:0000313" key="3">
    <source>
        <dbReference type="EMBL" id="PNS15705.1"/>
    </source>
</evidence>
<evidence type="ECO:0000313" key="4">
    <source>
        <dbReference type="Proteomes" id="UP000243797"/>
    </source>
</evidence>
<keyword evidence="2" id="KW-1133">Transmembrane helix</keyword>
<dbReference type="AlphaFoldDB" id="A0A2K1QKN3"/>
<feature type="transmembrane region" description="Helical" evidence="2">
    <location>
        <begin position="6"/>
        <end position="25"/>
    </location>
</feature>
<dbReference type="InParanoid" id="A0A2K1QKN3"/>
<keyword evidence="2" id="KW-0812">Transmembrane</keyword>
<feature type="compositionally biased region" description="Basic and acidic residues" evidence="1">
    <location>
        <begin position="73"/>
        <end position="82"/>
    </location>
</feature>
<comment type="caution">
    <text evidence="3">The sequence shown here is derived from an EMBL/GenBank/DDBJ whole genome shotgun (WGS) entry which is preliminary data.</text>
</comment>
<protein>
    <submittedName>
        <fullName evidence="3">Uncharacterized protein</fullName>
    </submittedName>
</protein>
<name>A0A2K1QKN3_9PEZI</name>
<proteinExistence type="predicted"/>
<gene>
    <name evidence="3" type="ORF">CAC42_4157</name>
</gene>
<dbReference type="OrthoDB" id="3930271at2759"/>
<evidence type="ECO:0000256" key="1">
    <source>
        <dbReference type="SAM" id="MobiDB-lite"/>
    </source>
</evidence>
<keyword evidence="2" id="KW-0472">Membrane</keyword>
<sequence>MSTGKAFGWILAGGCSVATAYYTLAPELQKQQFERQQKFLAQHSQPASDGEKTPFNKDKIETQTTRVGTLPESPREQVKDTVQKSWPGLSWLKWSYGGGSTSSESNERKS</sequence>
<reference evidence="3 4" key="1">
    <citation type="submission" date="2017-06" db="EMBL/GenBank/DDBJ databases">
        <title>Draft genome sequence of a variant of Elsinoe murrayae.</title>
        <authorList>
            <person name="Cheng Q."/>
        </authorList>
    </citation>
    <scope>NUCLEOTIDE SEQUENCE [LARGE SCALE GENOMIC DNA]</scope>
    <source>
        <strain evidence="3 4">CQ-2017a</strain>
    </source>
</reference>
<evidence type="ECO:0000256" key="2">
    <source>
        <dbReference type="SAM" id="Phobius"/>
    </source>
</evidence>